<dbReference type="EMBL" id="CP003125">
    <property type="protein sequence ID" value="AEV20399.1"/>
    <property type="molecule type" value="Genomic_DNA"/>
</dbReference>
<dbReference type="SUPFAM" id="SSF52283">
    <property type="entry name" value="Formate/glycerate dehydrogenase catalytic domain-like"/>
    <property type="match status" value="1"/>
</dbReference>
<dbReference type="SUPFAM" id="SSF51735">
    <property type="entry name" value="NAD(P)-binding Rossmann-fold domains"/>
    <property type="match status" value="1"/>
</dbReference>
<dbReference type="InterPro" id="IPR007886">
    <property type="entry name" value="AlaDH/PNT_N"/>
</dbReference>
<proteinExistence type="inferred from homology"/>
<dbReference type="SMART" id="SM01003">
    <property type="entry name" value="AlaDh_PNT_N"/>
    <property type="match status" value="1"/>
</dbReference>
<dbReference type="PANTHER" id="PTHR42795:SF1">
    <property type="entry name" value="ALANINE DEHYDROGENASE"/>
    <property type="match status" value="1"/>
</dbReference>
<comment type="pathway">
    <text evidence="1">Amino-acid degradation; L-alanine degradation via dehydrogenase pathway; NH(3) and pyruvate from L-alanine: step 1/1.</text>
</comment>
<dbReference type="PROSITE" id="PS00836">
    <property type="entry name" value="ALADH_PNT_1"/>
    <property type="match status" value="1"/>
</dbReference>
<comment type="catalytic activity">
    <reaction evidence="6">
        <text>L-alanine + NAD(+) + H2O = pyruvate + NH4(+) + NADH + H(+)</text>
        <dbReference type="Rhea" id="RHEA:18405"/>
        <dbReference type="ChEBI" id="CHEBI:15361"/>
        <dbReference type="ChEBI" id="CHEBI:15377"/>
        <dbReference type="ChEBI" id="CHEBI:15378"/>
        <dbReference type="ChEBI" id="CHEBI:28938"/>
        <dbReference type="ChEBI" id="CHEBI:57540"/>
        <dbReference type="ChEBI" id="CHEBI:57945"/>
        <dbReference type="ChEBI" id="CHEBI:57972"/>
        <dbReference type="EC" id="1.4.1.1"/>
    </reaction>
</comment>
<dbReference type="CDD" id="cd05305">
    <property type="entry name" value="L-AlaDH"/>
    <property type="match status" value="1"/>
</dbReference>
<evidence type="ECO:0000256" key="4">
    <source>
        <dbReference type="ARBA" id="ARBA00023002"/>
    </source>
</evidence>
<dbReference type="PANTHER" id="PTHR42795">
    <property type="entry name" value="ALANINE DEHYDROGENASE"/>
    <property type="match status" value="1"/>
</dbReference>
<evidence type="ECO:0000256" key="6">
    <source>
        <dbReference type="PIRNR" id="PIRNR000183"/>
    </source>
</evidence>
<evidence type="ECO:0000259" key="7">
    <source>
        <dbReference type="SMART" id="SM01002"/>
    </source>
</evidence>
<feature type="domain" description="Alanine dehydrogenase/pyridine nucleotide transhydrogenase NAD(H)-binding" evidence="7">
    <location>
        <begin position="179"/>
        <end position="328"/>
    </location>
</feature>
<dbReference type="InterPro" id="IPR007698">
    <property type="entry name" value="AlaDH/PNT_NAD(H)-bd"/>
</dbReference>
<dbReference type="Proteomes" id="UP000005636">
    <property type="component" value="Chromosome"/>
</dbReference>
<evidence type="ECO:0000256" key="3">
    <source>
        <dbReference type="ARBA" id="ARBA00012897"/>
    </source>
</evidence>
<dbReference type="Gene3D" id="3.40.50.720">
    <property type="entry name" value="NAD(P)-binding Rossmann-like Domain"/>
    <property type="match status" value="2"/>
</dbReference>
<evidence type="ECO:0000256" key="1">
    <source>
        <dbReference type="ARBA" id="ARBA00005206"/>
    </source>
</evidence>
<dbReference type="PROSITE" id="PS00837">
    <property type="entry name" value="ALADH_PNT_2"/>
    <property type="match status" value="1"/>
</dbReference>
<evidence type="ECO:0000256" key="2">
    <source>
        <dbReference type="ARBA" id="ARBA00005689"/>
    </source>
</evidence>
<dbReference type="Pfam" id="PF01262">
    <property type="entry name" value="AlaDh_PNT_C"/>
    <property type="match status" value="1"/>
</dbReference>
<keyword evidence="5 6" id="KW-0520">NAD</keyword>
<keyword evidence="4 6" id="KW-0560">Oxidoreductase</keyword>
<dbReference type="SMART" id="SM01002">
    <property type="entry name" value="AlaDh_PNT_C"/>
    <property type="match status" value="1"/>
</dbReference>
<reference evidence="9 10" key="1">
    <citation type="submission" date="2011-11" db="EMBL/GenBank/DDBJ databases">
        <title>Complete genome sequence of thermophilic Geobacillus thermoleovorans CCB_US3_UF5.</title>
        <authorList>
            <person name="Muhd Sakaff M.K.L."/>
            <person name="Abdul Rahman A.Y."/>
            <person name="Saito J.A."/>
            <person name="Hou S."/>
            <person name="Alam M."/>
        </authorList>
    </citation>
    <scope>NUCLEOTIDE SEQUENCE [LARGE SCALE GENOMIC DNA]</scope>
    <source>
        <strain evidence="9 10">CCB_US3_UF5</strain>
    </source>
</reference>
<keyword evidence="10" id="KW-1185">Reference proteome</keyword>
<gene>
    <name evidence="9" type="ORF">GTCCBUS3UF5_30970</name>
</gene>
<sequence length="403" mass="42891">MRTAPPPFFVCFCAKRGTIKEEAGRKKEEKVMKIGIPKEIKNNENRVAITPAGVMTLVKAGHDVYVETEAGAGSGFSDAEYEKAGAVIVTKAEDAWAAEMVLKVKEPLAEEFRYFRPGLILFTYLHLAAAEALTKALVEQKVVGIAYETVQLANGSLPLLTPMSEVAGRMSVQVGAQFLEKPHGGKGILLGGVPGVRRGKVTIIGGGTAGTNAAKIAVGLGADVTILDINAERLRELDDLFGDQVTTLMSNSYHIAECVRESDLVVGAVLIPGAKAPKLVTEEMVRSMTPGSVLVDVAIDQGGIFETTDRVTTHDDPTYVKHGVVHYAVANMPGAVPRTSTFALTNVTIPYALQIANKGYRAACLDNPALLKGINTLDGHIVYEAVAAAHNMPYTDVHSLLQG</sequence>
<organism evidence="9 10">
    <name type="scientific">Geobacillus thermoleovorans CCB_US3_UF5</name>
    <dbReference type="NCBI Taxonomy" id="1111068"/>
    <lineage>
        <taxon>Bacteria</taxon>
        <taxon>Bacillati</taxon>
        <taxon>Bacillota</taxon>
        <taxon>Bacilli</taxon>
        <taxon>Bacillales</taxon>
        <taxon>Anoxybacillaceae</taxon>
        <taxon>Geobacillus</taxon>
        <taxon>Geobacillus thermoleovorans group</taxon>
    </lineage>
</organism>
<dbReference type="EC" id="1.4.1.1" evidence="3 6"/>
<dbReference type="NCBIfam" id="TIGR00518">
    <property type="entry name" value="alaDH"/>
    <property type="match status" value="1"/>
</dbReference>
<evidence type="ECO:0000313" key="9">
    <source>
        <dbReference type="EMBL" id="AEV20399.1"/>
    </source>
</evidence>
<dbReference type="Pfam" id="PF05222">
    <property type="entry name" value="AlaDh_PNT_N"/>
    <property type="match status" value="1"/>
</dbReference>
<dbReference type="InterPro" id="IPR008142">
    <property type="entry name" value="AlaDH/PNT_CS1"/>
</dbReference>
<evidence type="ECO:0000259" key="8">
    <source>
        <dbReference type="SMART" id="SM01003"/>
    </source>
</evidence>
<dbReference type="InterPro" id="IPR036291">
    <property type="entry name" value="NAD(P)-bd_dom_sf"/>
</dbReference>
<evidence type="ECO:0000256" key="5">
    <source>
        <dbReference type="ARBA" id="ARBA00023027"/>
    </source>
</evidence>
<evidence type="ECO:0000313" key="10">
    <source>
        <dbReference type="Proteomes" id="UP000005636"/>
    </source>
</evidence>
<protein>
    <recommendedName>
        <fullName evidence="3 6">Alanine dehydrogenase</fullName>
        <ecNumber evidence="3 6">1.4.1.1</ecNumber>
    </recommendedName>
</protein>
<dbReference type="PIRSF" id="PIRSF000183">
    <property type="entry name" value="Alanine_dh"/>
    <property type="match status" value="1"/>
</dbReference>
<comment type="similarity">
    <text evidence="2 6">Belongs to the AlaDH/PNT family.</text>
</comment>
<dbReference type="InterPro" id="IPR008143">
    <property type="entry name" value="Ala_DH/PNT_CS2"/>
</dbReference>
<accession>A0ABM5ML18</accession>
<name>A0ABM5ML18_GEOTH</name>
<dbReference type="InterPro" id="IPR008141">
    <property type="entry name" value="Ala_DH"/>
</dbReference>
<feature type="domain" description="Alanine dehydrogenase/pyridine nucleotide transhydrogenase N-terminal" evidence="8">
    <location>
        <begin position="35"/>
        <end position="167"/>
    </location>
</feature>